<keyword evidence="3" id="KW-0547">Nucleotide-binding</keyword>
<dbReference type="OrthoDB" id="9778870at2"/>
<dbReference type="AlphaFoldDB" id="A0A5N7M9T9"/>
<accession>A0A5N7M9T9</accession>
<dbReference type="GO" id="GO:0005524">
    <property type="term" value="F:ATP binding"/>
    <property type="evidence" value="ECO:0007669"/>
    <property type="project" value="UniProtKB-KW"/>
</dbReference>
<feature type="domain" description="ABC transporter" evidence="5">
    <location>
        <begin position="8"/>
        <end position="257"/>
    </location>
</feature>
<keyword evidence="2" id="KW-0813">Transport</keyword>
<dbReference type="EMBL" id="VOSK01000001">
    <property type="protein sequence ID" value="MPR23663.1"/>
    <property type="molecule type" value="Genomic_DNA"/>
</dbReference>
<organism evidence="6 7">
    <name type="scientific">Microvirga tunisiensis</name>
    <dbReference type="NCBI Taxonomy" id="2108360"/>
    <lineage>
        <taxon>Bacteria</taxon>
        <taxon>Pseudomonadati</taxon>
        <taxon>Pseudomonadota</taxon>
        <taxon>Alphaproteobacteria</taxon>
        <taxon>Hyphomicrobiales</taxon>
        <taxon>Methylobacteriaceae</taxon>
        <taxon>Microvirga</taxon>
    </lineage>
</organism>
<dbReference type="Proteomes" id="UP000403266">
    <property type="component" value="Unassembled WGS sequence"/>
</dbReference>
<dbReference type="InterPro" id="IPR003439">
    <property type="entry name" value="ABC_transporter-like_ATP-bd"/>
</dbReference>
<comment type="similarity">
    <text evidence="1">Belongs to the ABC transporter superfamily.</text>
</comment>
<gene>
    <name evidence="6" type="ORF">FS320_00095</name>
</gene>
<evidence type="ECO:0000256" key="4">
    <source>
        <dbReference type="ARBA" id="ARBA00022840"/>
    </source>
</evidence>
<dbReference type="InterPro" id="IPR003593">
    <property type="entry name" value="AAA+_ATPase"/>
</dbReference>
<keyword evidence="7" id="KW-1185">Reference proteome</keyword>
<dbReference type="PROSITE" id="PS50893">
    <property type="entry name" value="ABC_TRANSPORTER_2"/>
    <property type="match status" value="1"/>
</dbReference>
<comment type="caution">
    <text evidence="6">The sequence shown here is derived from an EMBL/GenBank/DDBJ whole genome shotgun (WGS) entry which is preliminary data.</text>
</comment>
<dbReference type="PANTHER" id="PTHR45772:SF9">
    <property type="entry name" value="CONSERVED COMPONENT OF ABC TRANSPORTER FOR NATURAL AMINO ACIDS"/>
    <property type="match status" value="1"/>
</dbReference>
<dbReference type="InterPro" id="IPR027417">
    <property type="entry name" value="P-loop_NTPase"/>
</dbReference>
<evidence type="ECO:0000313" key="6">
    <source>
        <dbReference type="EMBL" id="MPR23663.1"/>
    </source>
</evidence>
<evidence type="ECO:0000256" key="3">
    <source>
        <dbReference type="ARBA" id="ARBA00022741"/>
    </source>
</evidence>
<evidence type="ECO:0000256" key="2">
    <source>
        <dbReference type="ARBA" id="ARBA00022448"/>
    </source>
</evidence>
<dbReference type="InterPro" id="IPR017871">
    <property type="entry name" value="ABC_transporter-like_CS"/>
</dbReference>
<dbReference type="Gene3D" id="3.40.50.300">
    <property type="entry name" value="P-loop containing nucleotide triphosphate hydrolases"/>
    <property type="match status" value="1"/>
</dbReference>
<dbReference type="PANTHER" id="PTHR45772">
    <property type="entry name" value="CONSERVED COMPONENT OF ABC TRANSPORTER FOR NATURAL AMINO ACIDS-RELATED"/>
    <property type="match status" value="1"/>
</dbReference>
<dbReference type="InterPro" id="IPR051120">
    <property type="entry name" value="ABC_AA/LPS_Transport"/>
</dbReference>
<dbReference type="GO" id="GO:0016887">
    <property type="term" value="F:ATP hydrolysis activity"/>
    <property type="evidence" value="ECO:0007669"/>
    <property type="project" value="InterPro"/>
</dbReference>
<evidence type="ECO:0000256" key="1">
    <source>
        <dbReference type="ARBA" id="ARBA00005417"/>
    </source>
</evidence>
<name>A0A5N7M9T9_9HYPH</name>
<dbReference type="PROSITE" id="PS00211">
    <property type="entry name" value="ABC_TRANSPORTER_1"/>
    <property type="match status" value="1"/>
</dbReference>
<dbReference type="RefSeq" id="WP_152708580.1">
    <property type="nucleotide sequence ID" value="NZ_VOSJ01000001.1"/>
</dbReference>
<dbReference type="Pfam" id="PF00005">
    <property type="entry name" value="ABC_tran"/>
    <property type="match status" value="1"/>
</dbReference>
<reference evidence="6 7" key="1">
    <citation type="journal article" date="2019" name="Syst. Appl. Microbiol.">
        <title>Microvirga tunisiensis sp. nov., a root nodule symbiotic bacterium isolated from Lupinus micranthus and L. luteus grown in Northern Tunisia.</title>
        <authorList>
            <person name="Msaddak A."/>
            <person name="Rejili M."/>
            <person name="Duran D."/>
            <person name="Mars M."/>
            <person name="Palacios J.M."/>
            <person name="Ruiz-Argueso T."/>
            <person name="Rey L."/>
            <person name="Imperial J."/>
        </authorList>
    </citation>
    <scope>NUCLEOTIDE SEQUENCE [LARGE SCALE GENOMIC DNA]</scope>
    <source>
        <strain evidence="6 7">Lmie10</strain>
    </source>
</reference>
<sequence length="278" mass="30738">MTRSPLFLQARNITRTFGDLVALDDVSVDIPTGKVTGLIGPNGAGKSTLLSILSGFERPSSGQVIYDGEDITRHPGYRRVEIGITRTFQDVEIFPTLTVLENVLLGFQDQLGEKLWRLILTPGEVRRQRQQFIAQALEILKTIGIIDQRPDELAGNLSYGQQKLLALARMLPTDADFFMLDEPGSGLPRPIVAHMGALLRRIATEHGKGIVLVDHNMELVLEYAEHVIVMHHGTVLAQGAPEYVRRHPDVLRVYLSRPDDDHNILPPPATTAEGAIHA</sequence>
<dbReference type="CDD" id="cd03219">
    <property type="entry name" value="ABC_Mj1267_LivG_branched"/>
    <property type="match status" value="1"/>
</dbReference>
<dbReference type="GO" id="GO:0005886">
    <property type="term" value="C:plasma membrane"/>
    <property type="evidence" value="ECO:0007669"/>
    <property type="project" value="TreeGrafter"/>
</dbReference>
<keyword evidence="4 6" id="KW-0067">ATP-binding</keyword>
<protein>
    <submittedName>
        <fullName evidence="6">ABC transporter ATP-binding protein</fullName>
    </submittedName>
</protein>
<evidence type="ECO:0000313" key="7">
    <source>
        <dbReference type="Proteomes" id="UP000403266"/>
    </source>
</evidence>
<evidence type="ECO:0000259" key="5">
    <source>
        <dbReference type="PROSITE" id="PS50893"/>
    </source>
</evidence>
<dbReference type="SMART" id="SM00382">
    <property type="entry name" value="AAA"/>
    <property type="match status" value="1"/>
</dbReference>
<dbReference type="SUPFAM" id="SSF52540">
    <property type="entry name" value="P-loop containing nucleoside triphosphate hydrolases"/>
    <property type="match status" value="1"/>
</dbReference>
<proteinExistence type="inferred from homology"/>